<protein>
    <submittedName>
        <fullName evidence="1">Type I toxin-antitoxin system Fst family toxin</fullName>
    </submittedName>
</protein>
<sequence>MYIFSTILAPVIVGCTLAIFNY</sequence>
<gene>
    <name evidence="1" type="ORF">HCA69_05595</name>
</gene>
<evidence type="ECO:0000313" key="2">
    <source>
        <dbReference type="Proteomes" id="UP000535908"/>
    </source>
</evidence>
<proteinExistence type="predicted"/>
<dbReference type="RefSeq" id="WP_185409841.1">
    <property type="nucleotide sequence ID" value="NZ_JAARRE010000005.1"/>
</dbReference>
<organism evidence="1 2">
    <name type="scientific">Listeria grandensis</name>
    <dbReference type="NCBI Taxonomy" id="1494963"/>
    <lineage>
        <taxon>Bacteria</taxon>
        <taxon>Bacillati</taxon>
        <taxon>Bacillota</taxon>
        <taxon>Bacilli</taxon>
        <taxon>Bacillales</taxon>
        <taxon>Listeriaceae</taxon>
        <taxon>Listeria</taxon>
    </lineage>
</organism>
<dbReference type="EMBL" id="JAARWN010000003">
    <property type="protein sequence ID" value="MBC1935832.1"/>
    <property type="molecule type" value="Genomic_DNA"/>
</dbReference>
<dbReference type="NCBIfam" id="NF033608">
    <property type="entry name" value="type_I_tox_Fst"/>
    <property type="match status" value="1"/>
</dbReference>
<comment type="caution">
    <text evidence="1">The sequence shown here is derived from an EMBL/GenBank/DDBJ whole genome shotgun (WGS) entry which is preliminary data.</text>
</comment>
<name>A0A7X0Y2I1_9LIST</name>
<reference evidence="1 2" key="1">
    <citation type="submission" date="2020-03" db="EMBL/GenBank/DDBJ databases">
        <title>Soil Listeria distribution.</title>
        <authorList>
            <person name="Liao J."/>
            <person name="Wiedmann M."/>
        </authorList>
    </citation>
    <scope>NUCLEOTIDE SEQUENCE [LARGE SCALE GENOMIC DNA]</scope>
    <source>
        <strain evidence="1 2">FSL L7-0741</strain>
    </source>
</reference>
<dbReference type="Proteomes" id="UP000535908">
    <property type="component" value="Unassembled WGS sequence"/>
</dbReference>
<dbReference type="AlphaFoldDB" id="A0A7X0Y2I1"/>
<evidence type="ECO:0000313" key="1">
    <source>
        <dbReference type="EMBL" id="MBC1935832.1"/>
    </source>
</evidence>
<accession>A0A7X0Y2I1</accession>